<protein>
    <submittedName>
        <fullName evidence="1">Uncharacterized protein</fullName>
    </submittedName>
</protein>
<evidence type="ECO:0000313" key="2">
    <source>
        <dbReference type="Proteomes" id="UP000178558"/>
    </source>
</evidence>
<proteinExistence type="predicted"/>
<reference evidence="1 2" key="1">
    <citation type="journal article" date="2016" name="Nat. Commun.">
        <title>Thousands of microbial genomes shed light on interconnected biogeochemical processes in an aquifer system.</title>
        <authorList>
            <person name="Anantharaman K."/>
            <person name="Brown C.T."/>
            <person name="Hug L.A."/>
            <person name="Sharon I."/>
            <person name="Castelle C.J."/>
            <person name="Probst A.J."/>
            <person name="Thomas B.C."/>
            <person name="Singh A."/>
            <person name="Wilkins M.J."/>
            <person name="Karaoz U."/>
            <person name="Brodie E.L."/>
            <person name="Williams K.H."/>
            <person name="Hubbard S.S."/>
            <person name="Banfield J.F."/>
        </authorList>
    </citation>
    <scope>NUCLEOTIDE SEQUENCE [LARGE SCALE GENOMIC DNA]</scope>
</reference>
<sequence>MNKNDVISKMKSLSLPEGSYVVFGSGPMAALGIREVNDIDLYVSTEVLEELKQKGWKQIHKGPRDEPLTLDVYEAHDHWEFSPYSPTLKDLLSRAFVVDGVTFASIEDVRKSKESRSGPKHMADVKLIDNYIGKQKN</sequence>
<dbReference type="EMBL" id="MGAQ01000011">
    <property type="protein sequence ID" value="OGK50776.1"/>
    <property type="molecule type" value="Genomic_DNA"/>
</dbReference>
<organism evidence="1 2">
    <name type="scientific">Candidatus Roizmanbacteria bacterium RIFCSPLOWO2_01_FULL_40_42</name>
    <dbReference type="NCBI Taxonomy" id="1802066"/>
    <lineage>
        <taxon>Bacteria</taxon>
        <taxon>Candidatus Roizmaniibacteriota</taxon>
    </lineage>
</organism>
<dbReference type="AlphaFoldDB" id="A0A1F7J598"/>
<name>A0A1F7J598_9BACT</name>
<evidence type="ECO:0000313" key="1">
    <source>
        <dbReference type="EMBL" id="OGK50776.1"/>
    </source>
</evidence>
<accession>A0A1F7J598</accession>
<comment type="caution">
    <text evidence="1">The sequence shown here is derived from an EMBL/GenBank/DDBJ whole genome shotgun (WGS) entry which is preliminary data.</text>
</comment>
<dbReference type="Proteomes" id="UP000178558">
    <property type="component" value="Unassembled WGS sequence"/>
</dbReference>
<gene>
    <name evidence="1" type="ORF">A3B50_02920</name>
</gene>